<keyword evidence="2" id="KW-1185">Reference proteome</keyword>
<dbReference type="AlphaFoldDB" id="A0A0E9LYT7"/>
<comment type="caution">
    <text evidence="1">The sequence shown here is derived from an EMBL/GenBank/DDBJ whole genome shotgun (WGS) entry which is preliminary data.</text>
</comment>
<reference evidence="1 2" key="1">
    <citation type="journal article" date="2015" name="Microbes Environ.">
        <title>Distribution and evolution of nitrogen fixation genes in the phylum bacteroidetes.</title>
        <authorList>
            <person name="Inoue J."/>
            <person name="Oshima K."/>
            <person name="Suda W."/>
            <person name="Sakamoto M."/>
            <person name="Iino T."/>
            <person name="Noda S."/>
            <person name="Hongoh Y."/>
            <person name="Hattori M."/>
            <person name="Ohkuma M."/>
        </authorList>
    </citation>
    <scope>NUCLEOTIDE SEQUENCE [LARGE SCALE GENOMIC DNA]</scope>
    <source>
        <strain evidence="1">JCM 15548</strain>
    </source>
</reference>
<evidence type="ECO:0000313" key="1">
    <source>
        <dbReference type="EMBL" id="GAO30030.1"/>
    </source>
</evidence>
<accession>A0A0E9LYT7</accession>
<gene>
    <name evidence="1" type="ORF">JCM15548_12272</name>
</gene>
<dbReference type="Proteomes" id="UP000032900">
    <property type="component" value="Unassembled WGS sequence"/>
</dbReference>
<name>A0A0E9LYT7_9BACT</name>
<evidence type="ECO:0000313" key="2">
    <source>
        <dbReference type="Proteomes" id="UP000032900"/>
    </source>
</evidence>
<sequence>MGNYQITELEPETIKKETLRKFQLTYENGNAPITIYLNERAKCNDYIVRSNVMEVQYVCNKQGFGATRVNSKFSLYPEQTNNMFLSTEALGYQSRITGGEISVEKALGLIACYYPSLLKNMQNIAAVN</sequence>
<protein>
    <submittedName>
        <fullName evidence="1">Uncharacterized protein</fullName>
    </submittedName>
</protein>
<proteinExistence type="predicted"/>
<dbReference type="EMBL" id="BAZW01000016">
    <property type="protein sequence ID" value="GAO30030.1"/>
    <property type="molecule type" value="Genomic_DNA"/>
</dbReference>
<organism evidence="1 2">
    <name type="scientific">Geofilum rubicundum JCM 15548</name>
    <dbReference type="NCBI Taxonomy" id="1236989"/>
    <lineage>
        <taxon>Bacteria</taxon>
        <taxon>Pseudomonadati</taxon>
        <taxon>Bacteroidota</taxon>
        <taxon>Bacteroidia</taxon>
        <taxon>Marinilabiliales</taxon>
        <taxon>Marinilabiliaceae</taxon>
        <taxon>Geofilum</taxon>
    </lineage>
</organism>